<evidence type="ECO:0000313" key="2">
    <source>
        <dbReference type="Proteomes" id="UP001550850"/>
    </source>
</evidence>
<dbReference type="Proteomes" id="UP001550850">
    <property type="component" value="Unassembled WGS sequence"/>
</dbReference>
<dbReference type="RefSeq" id="WP_159105624.1">
    <property type="nucleotide sequence ID" value="NZ_BEVZ01000003.1"/>
</dbReference>
<proteinExistence type="predicted"/>
<comment type="caution">
    <text evidence="1">The sequence shown here is derived from an EMBL/GenBank/DDBJ whole genome shotgun (WGS) entry which is preliminary data.</text>
</comment>
<sequence>MALPTYFYGSLFAKAFNGQINFTSDTIKVALIGSGYTPNRNTQGAWSTVSPYEVSGAGYTAGGITLTGKTLTYSSGKFKIDADDVTWPGLTANVRYAVVYDDTATGKPLIGYVDLGQTLSLANEDFGIQFSYFEQDEDSGNFISGSGMFEIEVS</sequence>
<protein>
    <submittedName>
        <fullName evidence="1">Uncharacterized protein</fullName>
    </submittedName>
</protein>
<organism evidence="1 2">
    <name type="scientific">Streptomyces fragilis</name>
    <dbReference type="NCBI Taxonomy" id="67301"/>
    <lineage>
        <taxon>Bacteria</taxon>
        <taxon>Bacillati</taxon>
        <taxon>Actinomycetota</taxon>
        <taxon>Actinomycetes</taxon>
        <taxon>Kitasatosporales</taxon>
        <taxon>Streptomycetaceae</taxon>
        <taxon>Streptomyces</taxon>
    </lineage>
</organism>
<reference evidence="1 2" key="1">
    <citation type="submission" date="2024-06" db="EMBL/GenBank/DDBJ databases">
        <title>The Natural Products Discovery Center: Release of the First 8490 Sequenced Strains for Exploring Actinobacteria Biosynthetic Diversity.</title>
        <authorList>
            <person name="Kalkreuter E."/>
            <person name="Kautsar S.A."/>
            <person name="Yang D."/>
            <person name="Bader C.D."/>
            <person name="Teijaro C.N."/>
            <person name="Fluegel L."/>
            <person name="Davis C.M."/>
            <person name="Simpson J.R."/>
            <person name="Lauterbach L."/>
            <person name="Steele A.D."/>
            <person name="Gui C."/>
            <person name="Meng S."/>
            <person name="Li G."/>
            <person name="Viehrig K."/>
            <person name="Ye F."/>
            <person name="Su P."/>
            <person name="Kiefer A.F."/>
            <person name="Nichols A."/>
            <person name="Cepeda A.J."/>
            <person name="Yan W."/>
            <person name="Fan B."/>
            <person name="Jiang Y."/>
            <person name="Adhikari A."/>
            <person name="Zheng C.-J."/>
            <person name="Schuster L."/>
            <person name="Cowan T.M."/>
            <person name="Smanski M.J."/>
            <person name="Chevrette M.G."/>
            <person name="De Carvalho L.P.S."/>
            <person name="Shen B."/>
        </authorList>
    </citation>
    <scope>NUCLEOTIDE SEQUENCE [LARGE SCALE GENOMIC DNA]</scope>
    <source>
        <strain evidence="1 2">NPDC038104</strain>
    </source>
</reference>
<keyword evidence="2" id="KW-1185">Reference proteome</keyword>
<name>A0ABV2YAI1_9ACTN</name>
<gene>
    <name evidence="1" type="ORF">AB0E65_00645</name>
</gene>
<dbReference type="EMBL" id="JBEZUR010000001">
    <property type="protein sequence ID" value="MEU3552737.1"/>
    <property type="molecule type" value="Genomic_DNA"/>
</dbReference>
<evidence type="ECO:0000313" key="1">
    <source>
        <dbReference type="EMBL" id="MEU3552737.1"/>
    </source>
</evidence>
<accession>A0ABV2YAI1</accession>